<organism evidence="1 2">
    <name type="scientific">Streptomyces rameus</name>
    <dbReference type="NCBI Taxonomy" id="68261"/>
    <lineage>
        <taxon>Bacteria</taxon>
        <taxon>Bacillati</taxon>
        <taxon>Actinomycetota</taxon>
        <taxon>Actinomycetes</taxon>
        <taxon>Kitasatosporales</taxon>
        <taxon>Streptomycetaceae</taxon>
        <taxon>Streptomyces</taxon>
    </lineage>
</organism>
<reference evidence="2" key="1">
    <citation type="journal article" date="2019" name="Int. J. Syst. Evol. Microbiol.">
        <title>The Global Catalogue of Microorganisms (GCM) 10K type strain sequencing project: providing services to taxonomists for standard genome sequencing and annotation.</title>
        <authorList>
            <consortium name="The Broad Institute Genomics Platform"/>
            <consortium name="The Broad Institute Genome Sequencing Center for Infectious Disease"/>
            <person name="Wu L."/>
            <person name="Ma J."/>
        </authorList>
    </citation>
    <scope>NUCLEOTIDE SEQUENCE [LARGE SCALE GENOMIC DNA]</scope>
    <source>
        <strain evidence="2">JCM 11574</strain>
    </source>
</reference>
<name>A0ABP6MZ74_9ACTN</name>
<dbReference type="Proteomes" id="UP001500893">
    <property type="component" value="Unassembled WGS sequence"/>
</dbReference>
<protein>
    <submittedName>
        <fullName evidence="1">Uncharacterized protein</fullName>
    </submittedName>
</protein>
<evidence type="ECO:0000313" key="2">
    <source>
        <dbReference type="Proteomes" id="UP001500893"/>
    </source>
</evidence>
<dbReference type="EMBL" id="BAAAVM010000018">
    <property type="protein sequence ID" value="GAA3131011.1"/>
    <property type="molecule type" value="Genomic_DNA"/>
</dbReference>
<proteinExistence type="predicted"/>
<comment type="caution">
    <text evidence="1">The sequence shown here is derived from an EMBL/GenBank/DDBJ whole genome shotgun (WGS) entry which is preliminary data.</text>
</comment>
<sequence length="85" mass="9509">MRRRGLDDHSRALVRQVTDGDVRPVARGGRVVRPRRRTSAAVRYRAAARSRQACGDRTVSRAPPVANPAICIRPPIMLNSERPVR</sequence>
<gene>
    <name evidence="1" type="ORF">GCM10010521_16310</name>
</gene>
<accession>A0ABP6MZ74</accession>
<evidence type="ECO:0000313" key="1">
    <source>
        <dbReference type="EMBL" id="GAA3131011.1"/>
    </source>
</evidence>
<keyword evidence="2" id="KW-1185">Reference proteome</keyword>